<dbReference type="NCBIfam" id="TIGR02122">
    <property type="entry name" value="TRAP_TAXI"/>
    <property type="match status" value="1"/>
</dbReference>
<dbReference type="PANTHER" id="PTHR42941">
    <property type="entry name" value="SLL1037 PROTEIN"/>
    <property type="match status" value="1"/>
</dbReference>
<gene>
    <name evidence="2" type="ORF">NP439_20930</name>
</gene>
<dbReference type="SUPFAM" id="SSF53850">
    <property type="entry name" value="Periplasmic binding protein-like II"/>
    <property type="match status" value="1"/>
</dbReference>
<proteinExistence type="predicted"/>
<keyword evidence="1" id="KW-0732">Signal</keyword>
<dbReference type="EMBL" id="CP101914">
    <property type="protein sequence ID" value="UUI02475.1"/>
    <property type="molecule type" value="Genomic_DNA"/>
</dbReference>
<keyword evidence="3" id="KW-1185">Reference proteome</keyword>
<dbReference type="PANTHER" id="PTHR42941:SF1">
    <property type="entry name" value="SLL1037 PROTEIN"/>
    <property type="match status" value="1"/>
</dbReference>
<evidence type="ECO:0000313" key="2">
    <source>
        <dbReference type="EMBL" id="UUI02475.1"/>
    </source>
</evidence>
<dbReference type="Pfam" id="PF16868">
    <property type="entry name" value="NMT1_3"/>
    <property type="match status" value="1"/>
</dbReference>
<reference evidence="2" key="1">
    <citation type="submission" date="2022-07" db="EMBL/GenBank/DDBJ databases">
        <title>FELIX.</title>
        <authorList>
            <person name="Wan K.H."/>
            <person name="Park S."/>
            <person name="Lawrence Q."/>
            <person name="Eichenberger J.P."/>
            <person name="Booth B.W."/>
            <person name="Piaggio A.J."/>
            <person name="Chandler J.C."/>
            <person name="Franklin A.B."/>
            <person name="Celniker S.E."/>
        </authorList>
    </citation>
    <scope>NUCLEOTIDE SEQUENCE</scope>
    <source>
        <strain evidence="2">QA-1986 374</strain>
    </source>
</reference>
<evidence type="ECO:0000313" key="3">
    <source>
        <dbReference type="Proteomes" id="UP001059773"/>
    </source>
</evidence>
<dbReference type="Gene3D" id="3.40.190.10">
    <property type="entry name" value="Periplasmic binding protein-like II"/>
    <property type="match status" value="2"/>
</dbReference>
<sequence>MRIQLVLFTLILSSVLLIAGCGGEENADSSDQIRVGGAANTTFAYGFLSSWSETLESENEALDFVIQATPGSSVHYEMIEEDQIDLGAGFAPNEYMALQGEREPFTDMDFSKFRILFPMTVSRAHVVTTKNSNLETVHDLEGKRLGVPGRGSASTVTTEDQLKALGVEAEFVYAQPDEIRNMLQDGRVDAFWHYVGAPYSGILDLESQIDLKFISFTEEDINKIAEVEPYTDIGNVTSEHYDFVEEDVTTPITYPTVIVNSDVDEDTVYEITKTTWENWDKIAELTPAAEQVTIEDTAKLIGTIHPGALRYYEEEGIAIPEELK</sequence>
<feature type="signal peptide" evidence="1">
    <location>
        <begin position="1"/>
        <end position="19"/>
    </location>
</feature>
<dbReference type="InterPro" id="IPR011852">
    <property type="entry name" value="TRAP_TAXI"/>
</dbReference>
<protein>
    <submittedName>
        <fullName evidence="2">TAXI family TRAP transporter solute-binding subunit</fullName>
    </submittedName>
</protein>
<dbReference type="RefSeq" id="WP_256707709.1">
    <property type="nucleotide sequence ID" value="NZ_CP101914.1"/>
</dbReference>
<organism evidence="2 3">
    <name type="scientific">Oceanobacillus jeddahense</name>
    <dbReference type="NCBI Taxonomy" id="1462527"/>
    <lineage>
        <taxon>Bacteria</taxon>
        <taxon>Bacillati</taxon>
        <taxon>Bacillota</taxon>
        <taxon>Bacilli</taxon>
        <taxon>Bacillales</taxon>
        <taxon>Bacillaceae</taxon>
        <taxon>Oceanobacillus</taxon>
    </lineage>
</organism>
<dbReference type="PROSITE" id="PS51257">
    <property type="entry name" value="PROKAR_LIPOPROTEIN"/>
    <property type="match status" value="1"/>
</dbReference>
<dbReference type="Proteomes" id="UP001059773">
    <property type="component" value="Chromosome"/>
</dbReference>
<evidence type="ECO:0000256" key="1">
    <source>
        <dbReference type="SAM" id="SignalP"/>
    </source>
</evidence>
<accession>A0ABY5JQB1</accession>
<feature type="chain" id="PRO_5047076136" evidence="1">
    <location>
        <begin position="20"/>
        <end position="324"/>
    </location>
</feature>
<name>A0ABY5JQB1_9BACI</name>